<protein>
    <submittedName>
        <fullName evidence="2">SIMPL domain-containing protein</fullName>
    </submittedName>
</protein>
<evidence type="ECO:0000256" key="1">
    <source>
        <dbReference type="SAM" id="SignalP"/>
    </source>
</evidence>
<proteinExistence type="predicted"/>
<dbReference type="Pfam" id="PF04402">
    <property type="entry name" value="SIMPL"/>
    <property type="match status" value="1"/>
</dbReference>
<sequence>MTTRSRISTLAVLTLAIAALVVPSANAAATRYITISSQGSVKVVPDAVRINATSTNIATTSKEALAATAKTSAAVRAALTLAKIDKKDIASTSVSVYPEYKYDNNTTVLVGYRASQSLTITVRAAATAGDVIDAIVSAGGDSLQLNGATPFVLDNTKAATAARTVAVKNARAKAASYASLLGVKLGKVNYLVENSAPTPYIPVMAVAKAESDATVVDLGEQDVTVSVTVQWSLL</sequence>
<reference evidence="2 3" key="1">
    <citation type="submission" date="2016-07" db="EMBL/GenBank/DDBJ databases">
        <title>High microdiversification within the ubiquitous acI lineage of Actinobacteria.</title>
        <authorList>
            <person name="Neuenschwander S.M."/>
            <person name="Salcher M."/>
            <person name="Ghai R."/>
            <person name="Pernthaler J."/>
        </authorList>
    </citation>
    <scope>NUCLEOTIDE SEQUENCE [LARGE SCALE GENOMIC DNA]</scope>
    <source>
        <strain evidence="2">MMS-IA-79</strain>
    </source>
</reference>
<feature type="signal peptide" evidence="1">
    <location>
        <begin position="1"/>
        <end position="27"/>
    </location>
</feature>
<feature type="chain" id="PRO_5045671322" evidence="1">
    <location>
        <begin position="28"/>
        <end position="234"/>
    </location>
</feature>
<dbReference type="InterPro" id="IPR052022">
    <property type="entry name" value="26kDa_periplasmic_antigen"/>
</dbReference>
<keyword evidence="3" id="KW-1185">Reference proteome</keyword>
<evidence type="ECO:0000313" key="3">
    <source>
        <dbReference type="Proteomes" id="UP000217177"/>
    </source>
</evidence>
<dbReference type="InterPro" id="IPR007497">
    <property type="entry name" value="SIMPL/DUF541"/>
</dbReference>
<dbReference type="Proteomes" id="UP000217177">
    <property type="component" value="Chromosome"/>
</dbReference>
<name>A0ABM6MFU3_9ACTN</name>
<dbReference type="Gene3D" id="3.30.110.170">
    <property type="entry name" value="Protein of unknown function (DUF541), domain 1"/>
    <property type="match status" value="1"/>
</dbReference>
<dbReference type="RefSeq" id="WP_095675317.1">
    <property type="nucleotide sequence ID" value="NZ_CP016774.1"/>
</dbReference>
<dbReference type="PANTHER" id="PTHR34387">
    <property type="entry name" value="SLR1258 PROTEIN"/>
    <property type="match status" value="1"/>
</dbReference>
<evidence type="ECO:0000313" key="2">
    <source>
        <dbReference type="EMBL" id="ASY17768.1"/>
    </source>
</evidence>
<accession>A0ABM6MFU3</accession>
<keyword evidence="1" id="KW-0732">Signal</keyword>
<dbReference type="Gene3D" id="3.30.70.2970">
    <property type="entry name" value="Protein of unknown function (DUF541), domain 2"/>
    <property type="match status" value="1"/>
</dbReference>
<dbReference type="EMBL" id="CP016774">
    <property type="protein sequence ID" value="ASY17768.1"/>
    <property type="molecule type" value="Genomic_DNA"/>
</dbReference>
<organism evidence="2 3">
    <name type="scientific">Candidatus Planktophila versatilis</name>
    <dbReference type="NCBI Taxonomy" id="1884905"/>
    <lineage>
        <taxon>Bacteria</taxon>
        <taxon>Bacillati</taxon>
        <taxon>Actinomycetota</taxon>
        <taxon>Actinomycetes</taxon>
        <taxon>Candidatus Nanopelagicales</taxon>
        <taxon>Candidatus Nanopelagicaceae</taxon>
        <taxon>Candidatus Planktophila</taxon>
    </lineage>
</organism>
<dbReference type="PANTHER" id="PTHR34387:SF1">
    <property type="entry name" value="PERIPLASMIC IMMUNOGENIC PROTEIN"/>
    <property type="match status" value="1"/>
</dbReference>
<gene>
    <name evidence="2" type="ORF">A1sIA79_06140</name>
</gene>